<protein>
    <submittedName>
        <fullName evidence="1">Uncharacterized protein</fullName>
    </submittedName>
</protein>
<evidence type="ECO:0000313" key="1">
    <source>
        <dbReference type="EMBL" id="CDF39536.1"/>
    </source>
</evidence>
<dbReference type="EMBL" id="HG002050">
    <property type="protein sequence ID" value="CDF39536.1"/>
    <property type="molecule type" value="Genomic_DNA"/>
</dbReference>
<keyword evidence="2" id="KW-1185">Reference proteome</keyword>
<dbReference type="Gramene" id="CDF39536">
    <property type="protein sequence ID" value="CDF39536"/>
    <property type="gene ID" value="CHC_T00000340001"/>
</dbReference>
<gene>
    <name evidence="1" type="ORF">CHC_T00000340001</name>
</gene>
<dbReference type="AlphaFoldDB" id="R7QPZ6"/>
<sequence length="63" mass="7024">MRQKRTLNEIAKNLNRFCRYLSTRYSSRGKGGLRGSHRLRLGPTLPCTSGQRCGVLAKDCGAI</sequence>
<dbReference type="Proteomes" id="UP000012073">
    <property type="component" value="Unassembled WGS sequence"/>
</dbReference>
<dbReference type="GeneID" id="17321166"/>
<accession>R7QPZ6</accession>
<dbReference type="RefSeq" id="XP_005713448.1">
    <property type="nucleotide sequence ID" value="XM_005713391.1"/>
</dbReference>
<reference evidence="2" key="1">
    <citation type="journal article" date="2013" name="Proc. Natl. Acad. Sci. U.S.A.">
        <title>Genome structure and metabolic features in the red seaweed Chondrus crispus shed light on evolution of the Archaeplastida.</title>
        <authorList>
            <person name="Collen J."/>
            <person name="Porcel B."/>
            <person name="Carre W."/>
            <person name="Ball S.G."/>
            <person name="Chaparro C."/>
            <person name="Tonon T."/>
            <person name="Barbeyron T."/>
            <person name="Michel G."/>
            <person name="Noel B."/>
            <person name="Valentin K."/>
            <person name="Elias M."/>
            <person name="Artiguenave F."/>
            <person name="Arun A."/>
            <person name="Aury J.M."/>
            <person name="Barbosa-Neto J.F."/>
            <person name="Bothwell J.H."/>
            <person name="Bouget F.Y."/>
            <person name="Brillet L."/>
            <person name="Cabello-Hurtado F."/>
            <person name="Capella-Gutierrez S."/>
            <person name="Charrier B."/>
            <person name="Cladiere L."/>
            <person name="Cock J.M."/>
            <person name="Coelho S.M."/>
            <person name="Colleoni C."/>
            <person name="Czjzek M."/>
            <person name="Da Silva C."/>
            <person name="Delage L."/>
            <person name="Denoeud F."/>
            <person name="Deschamps P."/>
            <person name="Dittami S.M."/>
            <person name="Gabaldon T."/>
            <person name="Gachon C.M."/>
            <person name="Groisillier A."/>
            <person name="Herve C."/>
            <person name="Jabbari K."/>
            <person name="Katinka M."/>
            <person name="Kloareg B."/>
            <person name="Kowalczyk N."/>
            <person name="Labadie K."/>
            <person name="Leblanc C."/>
            <person name="Lopez P.J."/>
            <person name="McLachlan D.H."/>
            <person name="Meslet-Cladiere L."/>
            <person name="Moustafa A."/>
            <person name="Nehr Z."/>
            <person name="Nyvall Collen P."/>
            <person name="Panaud O."/>
            <person name="Partensky F."/>
            <person name="Poulain J."/>
            <person name="Rensing S.A."/>
            <person name="Rousvoal S."/>
            <person name="Samson G."/>
            <person name="Symeonidi A."/>
            <person name="Weissenbach J."/>
            <person name="Zambounis A."/>
            <person name="Wincker P."/>
            <person name="Boyen C."/>
        </authorList>
    </citation>
    <scope>NUCLEOTIDE SEQUENCE [LARGE SCALE GENOMIC DNA]</scope>
    <source>
        <strain evidence="2">cv. Stackhouse</strain>
    </source>
</reference>
<evidence type="ECO:0000313" key="2">
    <source>
        <dbReference type="Proteomes" id="UP000012073"/>
    </source>
</evidence>
<name>R7QPZ6_CHOCR</name>
<proteinExistence type="predicted"/>
<dbReference type="KEGG" id="ccp:CHC_T00000340001"/>
<organism evidence="1 2">
    <name type="scientific">Chondrus crispus</name>
    <name type="common">Carrageen Irish moss</name>
    <name type="synonym">Polymorpha crispa</name>
    <dbReference type="NCBI Taxonomy" id="2769"/>
    <lineage>
        <taxon>Eukaryota</taxon>
        <taxon>Rhodophyta</taxon>
        <taxon>Florideophyceae</taxon>
        <taxon>Rhodymeniophycidae</taxon>
        <taxon>Gigartinales</taxon>
        <taxon>Gigartinaceae</taxon>
        <taxon>Chondrus</taxon>
    </lineage>
</organism>